<reference evidence="3" key="1">
    <citation type="journal article" date="2015" name="Nature">
        <title>Complex archaea that bridge the gap between prokaryotes and eukaryotes.</title>
        <authorList>
            <person name="Spang A."/>
            <person name="Saw J.H."/>
            <person name="Jorgensen S.L."/>
            <person name="Zaremba-Niedzwiedzka K."/>
            <person name="Martijn J."/>
            <person name="Lind A.E."/>
            <person name="van Eijk R."/>
            <person name="Schleper C."/>
            <person name="Guy L."/>
            <person name="Ettema T.J."/>
        </authorList>
    </citation>
    <scope>NUCLEOTIDE SEQUENCE</scope>
</reference>
<keyword evidence="1" id="KW-0472">Membrane</keyword>
<keyword evidence="1" id="KW-0812">Transmembrane</keyword>
<keyword evidence="1" id="KW-1133">Transmembrane helix</keyword>
<protein>
    <recommendedName>
        <fullName evidence="2">DUF5658 domain-containing protein</fullName>
    </recommendedName>
</protein>
<evidence type="ECO:0000259" key="2">
    <source>
        <dbReference type="Pfam" id="PF18902"/>
    </source>
</evidence>
<evidence type="ECO:0000256" key="1">
    <source>
        <dbReference type="SAM" id="Phobius"/>
    </source>
</evidence>
<gene>
    <name evidence="3" type="ORF">LCGC14_0648410</name>
</gene>
<feature type="transmembrane region" description="Helical" evidence="1">
    <location>
        <begin position="42"/>
        <end position="61"/>
    </location>
</feature>
<dbReference type="InterPro" id="IPR043717">
    <property type="entry name" value="DUF5658"/>
</dbReference>
<proteinExistence type="predicted"/>
<feature type="transmembrane region" description="Helical" evidence="1">
    <location>
        <begin position="68"/>
        <end position="88"/>
    </location>
</feature>
<dbReference type="EMBL" id="LAZR01001198">
    <property type="protein sequence ID" value="KKN48868.1"/>
    <property type="molecule type" value="Genomic_DNA"/>
</dbReference>
<accession>A0A0F9U5F0</accession>
<feature type="domain" description="DUF5658" evidence="2">
    <location>
        <begin position="6"/>
        <end position="87"/>
    </location>
</feature>
<evidence type="ECO:0000313" key="3">
    <source>
        <dbReference type="EMBL" id="KKN48868.1"/>
    </source>
</evidence>
<organism evidence="3">
    <name type="scientific">marine sediment metagenome</name>
    <dbReference type="NCBI Taxonomy" id="412755"/>
    <lineage>
        <taxon>unclassified sequences</taxon>
        <taxon>metagenomes</taxon>
        <taxon>ecological metagenomes</taxon>
    </lineage>
</organism>
<comment type="caution">
    <text evidence="3">The sequence shown here is derived from an EMBL/GenBank/DDBJ whole genome shotgun (WGS) entry which is preliminary data.</text>
</comment>
<name>A0A0F9U5F0_9ZZZZ</name>
<sequence>MIILGILLLLLQIGDIITTNIGIKNGCEEGNPIIKDKVNSGFPVYLIIIKIGLASLSTLLLSKGIMILNWIFLISDIFMFIVIVNNVIDIHTQKKWNRNNIALAILFDRENPELNYPKKE</sequence>
<dbReference type="Pfam" id="PF18902">
    <property type="entry name" value="DUF5658"/>
    <property type="match status" value="1"/>
</dbReference>
<dbReference type="AlphaFoldDB" id="A0A0F9U5F0"/>